<dbReference type="OrthoDB" id="36268at10239"/>
<evidence type="ECO:0008006" key="4">
    <source>
        <dbReference type="Google" id="ProtNLM"/>
    </source>
</evidence>
<protein>
    <recommendedName>
        <fullName evidence="4">3 transmembrane helices protein</fullName>
    </recommendedName>
</protein>
<evidence type="ECO:0000313" key="3">
    <source>
        <dbReference type="Proteomes" id="UP000202176"/>
    </source>
</evidence>
<evidence type="ECO:0000313" key="2">
    <source>
        <dbReference type="EMBL" id="AHH01965.1"/>
    </source>
</evidence>
<feature type="transmembrane region" description="Helical" evidence="1">
    <location>
        <begin position="65"/>
        <end position="86"/>
    </location>
</feature>
<dbReference type="EMBL" id="KF740664">
    <property type="protein sequence ID" value="AHH01965.1"/>
    <property type="molecule type" value="Genomic_DNA"/>
</dbReference>
<dbReference type="KEGG" id="vg:18266426"/>
<keyword evidence="1" id="KW-0472">Membrane</keyword>
<accession>W5SAZ5</accession>
<dbReference type="Proteomes" id="UP000202176">
    <property type="component" value="Segment"/>
</dbReference>
<keyword evidence="3" id="KW-1185">Reference proteome</keyword>
<reference evidence="2 3" key="1">
    <citation type="journal article" date="2014" name="Proc. Natl. Acad. Sci. U.S.A.">
        <title>Thirty-thousand-year-old distant relative of giant icosahedral DNA viruses with a pandoravirus morphology.</title>
        <authorList>
            <person name="Legendre M."/>
            <person name="Bartoli J."/>
            <person name="Shmakova L."/>
            <person name="Jeudy S."/>
            <person name="Labadie K."/>
            <person name="Adrait A."/>
            <person name="Lescot M."/>
            <person name="Poirot O."/>
            <person name="Bertaux L."/>
            <person name="Bruley C."/>
            <person name="Coute Y."/>
            <person name="Rivkina E."/>
            <person name="Abergel C."/>
            <person name="Claverie J.M."/>
        </authorList>
    </citation>
    <scope>NUCLEOTIDE SEQUENCE [LARGE SCALE GENOMIC DNA]</scope>
    <source>
        <strain evidence="2">P1084-T</strain>
    </source>
</reference>
<sequence length="140" mass="16404">MSREIVILLIFVVLIIGILYAEYVAHDCVEYKTCTHTAPLPDQDDPIDVYLEKIRYAVRNNYNFVAWRQALLVAIVLTPILVYLLLSRLPTLIEWIVVIFIIFIGVYLSSSWMWNRFLYPNGKKIEKALEELKIRTLSQQ</sequence>
<gene>
    <name evidence="2" type="ORF">pv_399</name>
</gene>
<name>W5SAZ5_9VIRU</name>
<feature type="transmembrane region" description="Helical" evidence="1">
    <location>
        <begin position="92"/>
        <end position="114"/>
    </location>
</feature>
<organism evidence="2 3">
    <name type="scientific">Pithovirus sibericum</name>
    <dbReference type="NCBI Taxonomy" id="1450746"/>
    <lineage>
        <taxon>Viruses</taxon>
        <taxon>Pithoviruses</taxon>
        <taxon>Orthopithovirinae</taxon>
        <taxon>Alphapithovirus</taxon>
        <taxon>Alphapithovirus sibericum</taxon>
    </lineage>
</organism>
<feature type="transmembrane region" description="Helical" evidence="1">
    <location>
        <begin position="6"/>
        <end position="25"/>
    </location>
</feature>
<dbReference type="RefSeq" id="YP_009001300.1">
    <property type="nucleotide sequence ID" value="NC_023423.1"/>
</dbReference>
<evidence type="ECO:0000256" key="1">
    <source>
        <dbReference type="SAM" id="Phobius"/>
    </source>
</evidence>
<dbReference type="GeneID" id="18266426"/>
<proteinExistence type="predicted"/>
<keyword evidence="1" id="KW-0812">Transmembrane</keyword>
<keyword evidence="1" id="KW-1133">Transmembrane helix</keyword>